<evidence type="ECO:0000313" key="3">
    <source>
        <dbReference type="WBParaSite" id="jg9785"/>
    </source>
</evidence>
<feature type="compositionally biased region" description="Basic and acidic residues" evidence="1">
    <location>
        <begin position="147"/>
        <end position="162"/>
    </location>
</feature>
<accession>A0A915EVU7</accession>
<dbReference type="AlphaFoldDB" id="A0A915EVU7"/>
<proteinExistence type="predicted"/>
<dbReference type="Proteomes" id="UP000887574">
    <property type="component" value="Unplaced"/>
</dbReference>
<keyword evidence="2" id="KW-1185">Reference proteome</keyword>
<reference evidence="3" key="1">
    <citation type="submission" date="2022-11" db="UniProtKB">
        <authorList>
            <consortium name="WormBaseParasite"/>
        </authorList>
    </citation>
    <scope>IDENTIFICATION</scope>
</reference>
<dbReference type="WBParaSite" id="jg9785">
    <property type="protein sequence ID" value="jg9785"/>
    <property type="gene ID" value="jg9785"/>
</dbReference>
<name>A0A915EVU7_9BILA</name>
<evidence type="ECO:0000313" key="2">
    <source>
        <dbReference type="Proteomes" id="UP000887574"/>
    </source>
</evidence>
<protein>
    <submittedName>
        <fullName evidence="3">Uncharacterized protein</fullName>
    </submittedName>
</protein>
<sequence length="321" mass="36219">MMIKFKGKKLLEKISVWETSKLVPEDIHNFVNLASSLYCLHKLSQSNELEKLSQISVLRNGTKLSLKAESPILSPDRSKTNETNDKMDIEYKHEGKVETWCSTVKLESEKKTKQDLVRGELQVKASAPWDVLKSVQGRLSSAVQHSKTKENVDSRSDEDKTIHSVTDSSMLKASVDPGHTAIVKCEKLYFQCDQTYVAVVGVEGSVDVDLGISKTPSVTLLTVKDSIVNILNELDKLDTIKGYEEQLKDYKTLKAGMNGRVNDQKFLFDDSRVLRTATWCDALKFEMEKVTAYSEQKKISNVEFLTEVQLREKFEKGVSSI</sequence>
<evidence type="ECO:0000256" key="1">
    <source>
        <dbReference type="SAM" id="MobiDB-lite"/>
    </source>
</evidence>
<organism evidence="2 3">
    <name type="scientific">Ditylenchus dipsaci</name>
    <dbReference type="NCBI Taxonomy" id="166011"/>
    <lineage>
        <taxon>Eukaryota</taxon>
        <taxon>Metazoa</taxon>
        <taxon>Ecdysozoa</taxon>
        <taxon>Nematoda</taxon>
        <taxon>Chromadorea</taxon>
        <taxon>Rhabditida</taxon>
        <taxon>Tylenchina</taxon>
        <taxon>Tylenchomorpha</taxon>
        <taxon>Sphaerularioidea</taxon>
        <taxon>Anguinidae</taxon>
        <taxon>Anguininae</taxon>
        <taxon>Ditylenchus</taxon>
    </lineage>
</organism>
<feature type="region of interest" description="Disordered" evidence="1">
    <location>
        <begin position="142"/>
        <end position="162"/>
    </location>
</feature>